<evidence type="ECO:0000313" key="4">
    <source>
        <dbReference type="Proteomes" id="UP001232245"/>
    </source>
</evidence>
<feature type="transmembrane region" description="Helical" evidence="2">
    <location>
        <begin position="6"/>
        <end position="24"/>
    </location>
</feature>
<keyword evidence="2" id="KW-0472">Membrane</keyword>
<accession>A0ABT9Z6E3</accession>
<keyword evidence="1" id="KW-0175">Coiled coil</keyword>
<comment type="caution">
    <text evidence="3">The sequence shown here is derived from an EMBL/GenBank/DDBJ whole genome shotgun (WGS) entry which is preliminary data.</text>
</comment>
<organism evidence="3 4">
    <name type="scientific">Metabacillus niabensis</name>
    <dbReference type="NCBI Taxonomy" id="324854"/>
    <lineage>
        <taxon>Bacteria</taxon>
        <taxon>Bacillati</taxon>
        <taxon>Bacillota</taxon>
        <taxon>Bacilli</taxon>
        <taxon>Bacillales</taxon>
        <taxon>Bacillaceae</taxon>
        <taxon>Metabacillus</taxon>
    </lineage>
</organism>
<dbReference type="RefSeq" id="WP_095298184.1">
    <property type="nucleotide sequence ID" value="NZ_CADEPK010000013.1"/>
</dbReference>
<gene>
    <name evidence="3" type="ORF">J2S02_003927</name>
</gene>
<evidence type="ECO:0000256" key="2">
    <source>
        <dbReference type="SAM" id="Phobius"/>
    </source>
</evidence>
<evidence type="ECO:0000313" key="3">
    <source>
        <dbReference type="EMBL" id="MDQ0227580.1"/>
    </source>
</evidence>
<proteinExistence type="predicted"/>
<protein>
    <recommendedName>
        <fullName evidence="5">Swarming motility protein SwrB</fullName>
    </recommendedName>
</protein>
<dbReference type="Proteomes" id="UP001232245">
    <property type="component" value="Unassembled WGS sequence"/>
</dbReference>
<keyword evidence="2" id="KW-1133">Transmembrane helix</keyword>
<reference evidence="3 4" key="1">
    <citation type="submission" date="2023-07" db="EMBL/GenBank/DDBJ databases">
        <title>Genomic Encyclopedia of Type Strains, Phase IV (KMG-IV): sequencing the most valuable type-strain genomes for metagenomic binning, comparative biology and taxonomic classification.</title>
        <authorList>
            <person name="Goeker M."/>
        </authorList>
    </citation>
    <scope>NUCLEOTIDE SEQUENCE [LARGE SCALE GENOMIC DNA]</scope>
    <source>
        <strain evidence="3 4">DSM 17723</strain>
    </source>
</reference>
<dbReference type="EMBL" id="JAUSTZ010000010">
    <property type="protein sequence ID" value="MDQ0227580.1"/>
    <property type="molecule type" value="Genomic_DNA"/>
</dbReference>
<evidence type="ECO:0000256" key="1">
    <source>
        <dbReference type="SAM" id="Coils"/>
    </source>
</evidence>
<feature type="coiled-coil region" evidence="1">
    <location>
        <begin position="41"/>
        <end position="72"/>
    </location>
</feature>
<keyword evidence="4" id="KW-1185">Reference proteome</keyword>
<name>A0ABT9Z6E3_9BACI</name>
<sequence>MNTFLLLISLLLHIVAFYFIVVLYTKYATIKKLADSQSSLLEEAENSMTSFLIEMKDENERLINELTKATRDNVPDTEKNDSQLENHLKLDSGLKMQLEKNDGASNDELPDYINGIDEIEDVIEINHPMQKEDLPFEVEAINLYKNGYTVEQIAKKLNKGKTEIELLVKFRQSR</sequence>
<keyword evidence="2" id="KW-0812">Transmembrane</keyword>
<evidence type="ECO:0008006" key="5">
    <source>
        <dbReference type="Google" id="ProtNLM"/>
    </source>
</evidence>